<evidence type="ECO:0000256" key="1">
    <source>
        <dbReference type="SAM" id="SignalP"/>
    </source>
</evidence>
<name>A0A9D1TVE5_9GAMM</name>
<dbReference type="Proteomes" id="UP000823934">
    <property type="component" value="Unassembled WGS sequence"/>
</dbReference>
<keyword evidence="1" id="KW-0732">Signal</keyword>
<feature type="chain" id="PRO_5038978569" evidence="1">
    <location>
        <begin position="21"/>
        <end position="64"/>
    </location>
</feature>
<reference evidence="2" key="1">
    <citation type="journal article" date="2021" name="PeerJ">
        <title>Extensive microbial diversity within the chicken gut microbiome revealed by metagenomics and culture.</title>
        <authorList>
            <person name="Gilroy R."/>
            <person name="Ravi A."/>
            <person name="Getino M."/>
            <person name="Pursley I."/>
            <person name="Horton D.L."/>
            <person name="Alikhan N.F."/>
            <person name="Baker D."/>
            <person name="Gharbi K."/>
            <person name="Hall N."/>
            <person name="Watson M."/>
            <person name="Adriaenssens E.M."/>
            <person name="Foster-Nyarko E."/>
            <person name="Jarju S."/>
            <person name="Secka A."/>
            <person name="Antonio M."/>
            <person name="Oren A."/>
            <person name="Chaudhuri R.R."/>
            <person name="La Ragione R."/>
            <person name="Hildebrand F."/>
            <person name="Pallen M.J."/>
        </authorList>
    </citation>
    <scope>NUCLEOTIDE SEQUENCE</scope>
    <source>
        <strain evidence="2">CHK160-9182</strain>
    </source>
</reference>
<dbReference type="AlphaFoldDB" id="A0A9D1TVE5"/>
<evidence type="ECO:0000313" key="3">
    <source>
        <dbReference type="Proteomes" id="UP000823934"/>
    </source>
</evidence>
<evidence type="ECO:0000313" key="2">
    <source>
        <dbReference type="EMBL" id="HIW06994.1"/>
    </source>
</evidence>
<accession>A0A9D1TVE5</accession>
<organism evidence="2 3">
    <name type="scientific">Candidatus Ignatzschineria merdigallinarum</name>
    <dbReference type="NCBI Taxonomy" id="2838621"/>
    <lineage>
        <taxon>Bacteria</taxon>
        <taxon>Pseudomonadati</taxon>
        <taxon>Pseudomonadota</taxon>
        <taxon>Gammaproteobacteria</taxon>
        <taxon>Cardiobacteriales</taxon>
        <taxon>Ignatzschineriaceae</taxon>
        <taxon>Ignatzschineria</taxon>
    </lineage>
</organism>
<comment type="caution">
    <text evidence="2">The sequence shown here is derived from an EMBL/GenBank/DDBJ whole genome shotgun (WGS) entry which is preliminary data.</text>
</comment>
<reference evidence="2" key="2">
    <citation type="submission" date="2021-04" db="EMBL/GenBank/DDBJ databases">
        <authorList>
            <person name="Gilroy R."/>
        </authorList>
    </citation>
    <scope>NUCLEOTIDE SEQUENCE</scope>
    <source>
        <strain evidence="2">CHK160-9182</strain>
    </source>
</reference>
<feature type="signal peptide" evidence="1">
    <location>
        <begin position="1"/>
        <end position="20"/>
    </location>
</feature>
<sequence length="64" mass="7152">MNRPFITLLLCILPFPVTFAEEVALDSHAKIALTHCAEVAIEQINGKSREFCITLNTPKNDPQQ</sequence>
<proteinExistence type="predicted"/>
<dbReference type="EMBL" id="DXHP01000147">
    <property type="protein sequence ID" value="HIW06994.1"/>
    <property type="molecule type" value="Genomic_DNA"/>
</dbReference>
<gene>
    <name evidence="2" type="ORF">H9889_06675</name>
</gene>
<protein>
    <submittedName>
        <fullName evidence="2">Uncharacterized protein</fullName>
    </submittedName>
</protein>